<dbReference type="InterPro" id="IPR005467">
    <property type="entry name" value="His_kinase_dom"/>
</dbReference>
<dbReference type="SUPFAM" id="SSF47384">
    <property type="entry name" value="Homodimeric domain of signal transducing histidine kinase"/>
    <property type="match status" value="1"/>
</dbReference>
<dbReference type="InterPro" id="IPR003661">
    <property type="entry name" value="HisK_dim/P_dom"/>
</dbReference>
<organism evidence="6 7">
    <name type="scientific">Candidatus Geothrix skivensis</name>
    <dbReference type="NCBI Taxonomy" id="2954439"/>
    <lineage>
        <taxon>Bacteria</taxon>
        <taxon>Pseudomonadati</taxon>
        <taxon>Acidobacteriota</taxon>
        <taxon>Holophagae</taxon>
        <taxon>Holophagales</taxon>
        <taxon>Holophagaceae</taxon>
        <taxon>Geothrix</taxon>
    </lineage>
</organism>
<dbReference type="EMBL" id="JADKIO010000005">
    <property type="protein sequence ID" value="MBK9795892.1"/>
    <property type="molecule type" value="Genomic_DNA"/>
</dbReference>
<dbReference type="PROSITE" id="PS50109">
    <property type="entry name" value="HIS_KIN"/>
    <property type="match status" value="1"/>
</dbReference>
<dbReference type="PANTHER" id="PTHR43065">
    <property type="entry name" value="SENSOR HISTIDINE KINASE"/>
    <property type="match status" value="1"/>
</dbReference>
<evidence type="ECO:0000256" key="3">
    <source>
        <dbReference type="ARBA" id="ARBA00022553"/>
    </source>
</evidence>
<dbReference type="AlphaFoldDB" id="A0A9D7SE22"/>
<feature type="transmembrane region" description="Helical" evidence="4">
    <location>
        <begin position="206"/>
        <end position="226"/>
    </location>
</feature>
<dbReference type="GO" id="GO:0000155">
    <property type="term" value="F:phosphorelay sensor kinase activity"/>
    <property type="evidence" value="ECO:0007669"/>
    <property type="project" value="InterPro"/>
</dbReference>
<feature type="transmembrane region" description="Helical" evidence="4">
    <location>
        <begin position="41"/>
        <end position="59"/>
    </location>
</feature>
<dbReference type="InterPro" id="IPR036890">
    <property type="entry name" value="HATPase_C_sf"/>
</dbReference>
<feature type="transmembrane region" description="Helical" evidence="4">
    <location>
        <begin position="108"/>
        <end position="128"/>
    </location>
</feature>
<dbReference type="PRINTS" id="PR00344">
    <property type="entry name" value="BCTRLSENSOR"/>
</dbReference>
<evidence type="ECO:0000259" key="5">
    <source>
        <dbReference type="PROSITE" id="PS50109"/>
    </source>
</evidence>
<gene>
    <name evidence="6" type="ORF">IPP58_05260</name>
</gene>
<comment type="caution">
    <text evidence="6">The sequence shown here is derived from an EMBL/GenBank/DDBJ whole genome shotgun (WGS) entry which is preliminary data.</text>
</comment>
<keyword evidence="4" id="KW-0472">Membrane</keyword>
<feature type="transmembrane region" description="Helical" evidence="4">
    <location>
        <begin position="174"/>
        <end position="194"/>
    </location>
</feature>
<feature type="domain" description="Histidine kinase" evidence="5">
    <location>
        <begin position="363"/>
        <end position="577"/>
    </location>
</feature>
<keyword evidence="6" id="KW-0808">Transferase</keyword>
<dbReference type="SMART" id="SM00387">
    <property type="entry name" value="HATPase_c"/>
    <property type="match status" value="1"/>
</dbReference>
<proteinExistence type="predicted"/>
<protein>
    <recommendedName>
        <fullName evidence="2">histidine kinase</fullName>
        <ecNumber evidence="2">2.7.13.3</ecNumber>
    </recommendedName>
</protein>
<dbReference type="InterPro" id="IPR004358">
    <property type="entry name" value="Sig_transdc_His_kin-like_C"/>
</dbReference>
<feature type="transmembrane region" description="Helical" evidence="4">
    <location>
        <begin position="140"/>
        <end position="162"/>
    </location>
</feature>
<dbReference type="PANTHER" id="PTHR43065:SF42">
    <property type="entry name" value="TWO-COMPONENT SENSOR PPRA"/>
    <property type="match status" value="1"/>
</dbReference>
<dbReference type="InterPro" id="IPR036097">
    <property type="entry name" value="HisK_dim/P_sf"/>
</dbReference>
<feature type="transmembrane region" description="Helical" evidence="4">
    <location>
        <begin position="302"/>
        <end position="320"/>
    </location>
</feature>
<evidence type="ECO:0000313" key="7">
    <source>
        <dbReference type="Proteomes" id="UP000886657"/>
    </source>
</evidence>
<accession>A0A9D7SE22</accession>
<keyword evidence="6" id="KW-0418">Kinase</keyword>
<dbReference type="Gene3D" id="1.10.287.130">
    <property type="match status" value="1"/>
</dbReference>
<dbReference type="SUPFAM" id="SSF55874">
    <property type="entry name" value="ATPase domain of HSP90 chaperone/DNA topoisomerase II/histidine kinase"/>
    <property type="match status" value="1"/>
</dbReference>
<dbReference type="SMART" id="SM00388">
    <property type="entry name" value="HisKA"/>
    <property type="match status" value="1"/>
</dbReference>
<evidence type="ECO:0000256" key="4">
    <source>
        <dbReference type="SAM" id="Phobius"/>
    </source>
</evidence>
<dbReference type="Gene3D" id="3.30.565.10">
    <property type="entry name" value="Histidine kinase-like ATPase, C-terminal domain"/>
    <property type="match status" value="1"/>
</dbReference>
<name>A0A9D7SE22_9BACT</name>
<feature type="transmembrane region" description="Helical" evidence="4">
    <location>
        <begin position="71"/>
        <end position="88"/>
    </location>
</feature>
<evidence type="ECO:0000256" key="1">
    <source>
        <dbReference type="ARBA" id="ARBA00000085"/>
    </source>
</evidence>
<dbReference type="Proteomes" id="UP000886657">
    <property type="component" value="Unassembled WGS sequence"/>
</dbReference>
<feature type="transmembrane region" description="Helical" evidence="4">
    <location>
        <begin position="272"/>
        <end position="290"/>
    </location>
</feature>
<sequence>MTKEAGNQLASRPGPTLALVSGGALLLGLVAQFAMSGPQQTLVILIGLVALFYLAGFAAARRARKGGPEALGWKILAASLLANSLIQASRIPAFLGQPLPALARNASILVQVLVALLLVGTLLAWSLTPRTRFDRVRHGLDGLLFALSVFFILWGLVLGPVFLNDRFPLLDRLLWVGTFLVYDLLLGLAIYFGLAEPSRFRGPLGWLSLAFLLACLHNFNWLLGVLSGTPLFQLTLGPLVYTVPLAYLAAALSPRPVDPEPSPPDQVRIIHVLPYLPVIGATTLGVWMLITGGGLSHRLSLVWISLSLVIVLLVRQYFALRDFFTLSQHLELRVAERTQALEEAQAMLLRTERMKSLATLGAGLSHDLNNVLCAIQSRAELVLMDVDEAKVPDRKDLVRMQEATQLATTMSRRLMNLGRQEEAHPQALDLAGELVAMQPLLQLLLPRNQLLELENATAVTPFLGTKGMLEQILVNLVSNARDAMPSGGRITLRIGAPGPEDGAKGPLLEVEDSGTGIPEELQGRLFEPFFTTKPVGKGTGLGLMSVKALLQKSGGQITFTSQAGRGTTFQVRLPRLP</sequence>
<dbReference type="EC" id="2.7.13.3" evidence="2"/>
<keyword evidence="4" id="KW-1133">Transmembrane helix</keyword>
<dbReference type="Pfam" id="PF02518">
    <property type="entry name" value="HATPase_c"/>
    <property type="match status" value="1"/>
</dbReference>
<comment type="catalytic activity">
    <reaction evidence="1">
        <text>ATP + protein L-histidine = ADP + protein N-phospho-L-histidine.</text>
        <dbReference type="EC" id="2.7.13.3"/>
    </reaction>
</comment>
<evidence type="ECO:0000313" key="6">
    <source>
        <dbReference type="EMBL" id="MBK9795892.1"/>
    </source>
</evidence>
<reference evidence="6" key="1">
    <citation type="submission" date="2020-10" db="EMBL/GenBank/DDBJ databases">
        <title>Connecting structure to function with the recovery of over 1000 high-quality activated sludge metagenome-assembled genomes encoding full-length rRNA genes using long-read sequencing.</title>
        <authorList>
            <person name="Singleton C.M."/>
            <person name="Petriglieri F."/>
            <person name="Kristensen J.M."/>
            <person name="Kirkegaard R.H."/>
            <person name="Michaelsen T.Y."/>
            <person name="Andersen M.H."/>
            <person name="Karst S.M."/>
            <person name="Dueholm M.S."/>
            <person name="Nielsen P.H."/>
            <person name="Albertsen M."/>
        </authorList>
    </citation>
    <scope>NUCLEOTIDE SEQUENCE</scope>
    <source>
        <strain evidence="6">Skiv_18-Q3-R9-52_MAXAC.067</strain>
    </source>
</reference>
<feature type="transmembrane region" description="Helical" evidence="4">
    <location>
        <begin position="16"/>
        <end position="35"/>
    </location>
</feature>
<dbReference type="InterPro" id="IPR003594">
    <property type="entry name" value="HATPase_dom"/>
</dbReference>
<evidence type="ECO:0000256" key="2">
    <source>
        <dbReference type="ARBA" id="ARBA00012438"/>
    </source>
</evidence>
<dbReference type="CDD" id="cd00082">
    <property type="entry name" value="HisKA"/>
    <property type="match status" value="1"/>
</dbReference>
<keyword evidence="4" id="KW-0812">Transmembrane</keyword>
<keyword evidence="3" id="KW-0597">Phosphoprotein</keyword>